<organism evidence="1 2">
    <name type="scientific">Mycobacterium kansasii</name>
    <dbReference type="NCBI Taxonomy" id="1768"/>
    <lineage>
        <taxon>Bacteria</taxon>
        <taxon>Bacillati</taxon>
        <taxon>Actinomycetota</taxon>
        <taxon>Actinomycetes</taxon>
        <taxon>Mycobacteriales</taxon>
        <taxon>Mycobacteriaceae</taxon>
        <taxon>Mycobacterium</taxon>
    </lineage>
</organism>
<comment type="caution">
    <text evidence="1">The sequence shown here is derived from an EMBL/GenBank/DDBJ whole genome shotgun (WGS) entry which is preliminary data.</text>
</comment>
<evidence type="ECO:0000313" key="1">
    <source>
        <dbReference type="EMBL" id="OOK80052.1"/>
    </source>
</evidence>
<reference evidence="1 2" key="1">
    <citation type="submission" date="2017-02" db="EMBL/GenBank/DDBJ databases">
        <title>Complete genome sequences of Mycobacterium kansasii strains isolated from rhesus macaques.</title>
        <authorList>
            <person name="Panda A."/>
            <person name="Nagaraj S."/>
            <person name="Zhao X."/>
            <person name="Tettelin H."/>
            <person name="Detolla L.J."/>
        </authorList>
    </citation>
    <scope>NUCLEOTIDE SEQUENCE [LARGE SCALE GENOMIC DNA]</scope>
    <source>
        <strain evidence="1 2">11-3469</strain>
    </source>
</reference>
<proteinExistence type="predicted"/>
<sequence>MTFLALALPILLTGLVCTRLPSLRELDRAPEEMPRQSSPV</sequence>
<dbReference type="Proteomes" id="UP000188532">
    <property type="component" value="Unassembled WGS sequence"/>
</dbReference>
<evidence type="ECO:0000313" key="2">
    <source>
        <dbReference type="Proteomes" id="UP000188532"/>
    </source>
</evidence>
<dbReference type="EMBL" id="MVBN01000002">
    <property type="protein sequence ID" value="OOK80052.1"/>
    <property type="molecule type" value="Genomic_DNA"/>
</dbReference>
<dbReference type="AlphaFoldDB" id="A0A1V3XLN4"/>
<gene>
    <name evidence="1" type="ORF">BZL29_2228</name>
</gene>
<accession>A0A1V3XLN4</accession>
<protein>
    <submittedName>
        <fullName evidence="1">Uncharacterized protein</fullName>
    </submittedName>
</protein>
<name>A0A1V3XLN4_MYCKA</name>